<dbReference type="Pfam" id="PF00294">
    <property type="entry name" value="PfkB"/>
    <property type="match status" value="1"/>
</dbReference>
<evidence type="ECO:0000313" key="8">
    <source>
        <dbReference type="Proteomes" id="UP000466514"/>
    </source>
</evidence>
<dbReference type="CDD" id="cd01167">
    <property type="entry name" value="bac_FRK"/>
    <property type="match status" value="1"/>
</dbReference>
<keyword evidence="5" id="KW-0067">ATP-binding</keyword>
<dbReference type="Proteomes" id="UP000466514">
    <property type="component" value="Chromosome"/>
</dbReference>
<dbReference type="GO" id="GO:0005524">
    <property type="term" value="F:ATP binding"/>
    <property type="evidence" value="ECO:0007669"/>
    <property type="project" value="UniProtKB-KW"/>
</dbReference>
<dbReference type="InterPro" id="IPR050306">
    <property type="entry name" value="PfkB_Carbo_kinase"/>
</dbReference>
<dbReference type="PANTHER" id="PTHR43085">
    <property type="entry name" value="HEXOKINASE FAMILY MEMBER"/>
    <property type="match status" value="1"/>
</dbReference>
<evidence type="ECO:0000256" key="3">
    <source>
        <dbReference type="ARBA" id="ARBA00022741"/>
    </source>
</evidence>
<comment type="similarity">
    <text evidence="1">Belongs to the carbohydrate kinase PfkB family.</text>
</comment>
<dbReference type="SUPFAM" id="SSF53613">
    <property type="entry name" value="Ribokinase-like"/>
    <property type="match status" value="1"/>
</dbReference>
<keyword evidence="4 7" id="KW-0418">Kinase</keyword>
<dbReference type="InterPro" id="IPR029056">
    <property type="entry name" value="Ribokinase-like"/>
</dbReference>
<evidence type="ECO:0000259" key="6">
    <source>
        <dbReference type="Pfam" id="PF00294"/>
    </source>
</evidence>
<proteinExistence type="inferred from homology"/>
<accession>A0A7I7M8Y0</accession>
<protein>
    <submittedName>
        <fullName evidence="7">Fructokinase</fullName>
    </submittedName>
</protein>
<evidence type="ECO:0000256" key="1">
    <source>
        <dbReference type="ARBA" id="ARBA00010688"/>
    </source>
</evidence>
<dbReference type="EMBL" id="AP022574">
    <property type="protein sequence ID" value="BBX68486.1"/>
    <property type="molecule type" value="Genomic_DNA"/>
</dbReference>
<dbReference type="AlphaFoldDB" id="A0A7I7M8Y0"/>
<keyword evidence="2" id="KW-0808">Transferase</keyword>
<dbReference type="RefSeq" id="WP_163721896.1">
    <property type="nucleotide sequence ID" value="NZ_AP022574.1"/>
</dbReference>
<gene>
    <name evidence="7" type="ORF">MPSYJ_19470</name>
</gene>
<organism evidence="7 8">
    <name type="scientific">Mycolicibacterium psychrotolerans</name>
    <dbReference type="NCBI Taxonomy" id="216929"/>
    <lineage>
        <taxon>Bacteria</taxon>
        <taxon>Bacillati</taxon>
        <taxon>Actinomycetota</taxon>
        <taxon>Actinomycetes</taxon>
        <taxon>Mycobacteriales</taxon>
        <taxon>Mycobacteriaceae</taxon>
        <taxon>Mycolicibacterium</taxon>
    </lineage>
</organism>
<evidence type="ECO:0000313" key="7">
    <source>
        <dbReference type="EMBL" id="BBX68486.1"/>
    </source>
</evidence>
<dbReference type="InterPro" id="IPR011611">
    <property type="entry name" value="PfkB_dom"/>
</dbReference>
<dbReference type="KEGG" id="mpsc:MPSYJ_19470"/>
<evidence type="ECO:0000256" key="2">
    <source>
        <dbReference type="ARBA" id="ARBA00022679"/>
    </source>
</evidence>
<keyword evidence="8" id="KW-1185">Reference proteome</keyword>
<evidence type="ECO:0000256" key="5">
    <source>
        <dbReference type="ARBA" id="ARBA00022840"/>
    </source>
</evidence>
<reference evidence="7 8" key="1">
    <citation type="journal article" date="2019" name="Emerg. Microbes Infect.">
        <title>Comprehensive subspecies identification of 175 nontuberculous mycobacteria species based on 7547 genomic profiles.</title>
        <authorList>
            <person name="Matsumoto Y."/>
            <person name="Kinjo T."/>
            <person name="Motooka D."/>
            <person name="Nabeya D."/>
            <person name="Jung N."/>
            <person name="Uechi K."/>
            <person name="Horii T."/>
            <person name="Iida T."/>
            <person name="Fujita J."/>
            <person name="Nakamura S."/>
        </authorList>
    </citation>
    <scope>NUCLEOTIDE SEQUENCE [LARGE SCALE GENOMIC DNA]</scope>
    <source>
        <strain evidence="7 8">JCM 13323</strain>
    </source>
</reference>
<feature type="domain" description="Carbohydrate kinase PfkB" evidence="6">
    <location>
        <begin position="4"/>
        <end position="294"/>
    </location>
</feature>
<evidence type="ECO:0000256" key="4">
    <source>
        <dbReference type="ARBA" id="ARBA00022777"/>
    </source>
</evidence>
<dbReference type="Gene3D" id="3.40.1190.20">
    <property type="match status" value="1"/>
</dbReference>
<sequence length="311" mass="32500">MRALVIGEALIDIVERDGNVTGEYVGGSPLNVAVGLGRLGRPVDFLTHIATDTRGQRIRDYVEASGVQLVSGSLSAERTPTARAMLDPAGTATYTFDIDWQLSGTPEAATPAVLHTGSIATVLEPGCLATAALVEAYRPSATITFDPNIRPALIDDPDAARSRVDRLLERADVVKVSDEDLRWLEPVRTPEEVASAWLGAGPSVVVVTEGADGAVAMCRAGKVRVPAGNVQVVDTVGAGDAFMTGLIDALWSLDLLGAQRRSRLRAIGTDALTTAVRAATLTAAVTVTRSGADLPDRASLRHAAESSDILG</sequence>
<dbReference type="GO" id="GO:0016301">
    <property type="term" value="F:kinase activity"/>
    <property type="evidence" value="ECO:0007669"/>
    <property type="project" value="UniProtKB-KW"/>
</dbReference>
<keyword evidence="3" id="KW-0547">Nucleotide-binding</keyword>
<dbReference type="PANTHER" id="PTHR43085:SF1">
    <property type="entry name" value="PSEUDOURIDINE KINASE-RELATED"/>
    <property type="match status" value="1"/>
</dbReference>
<name>A0A7I7M8Y0_9MYCO</name>